<gene>
    <name evidence="8" type="ORF">N657DRAFT_643386</name>
</gene>
<dbReference type="Pfam" id="PF00512">
    <property type="entry name" value="HisKA"/>
    <property type="match status" value="1"/>
</dbReference>
<dbReference type="Gene3D" id="1.10.287.130">
    <property type="match status" value="1"/>
</dbReference>
<dbReference type="PANTHER" id="PTHR45339">
    <property type="entry name" value="HYBRID SIGNAL TRANSDUCTION HISTIDINE KINASE J"/>
    <property type="match status" value="1"/>
</dbReference>
<evidence type="ECO:0000259" key="7">
    <source>
        <dbReference type="PROSITE" id="PS50110"/>
    </source>
</evidence>
<dbReference type="RefSeq" id="XP_062650373.1">
    <property type="nucleotide sequence ID" value="XM_062792544.1"/>
</dbReference>
<dbReference type="PROSITE" id="PS50109">
    <property type="entry name" value="HIS_KIN"/>
    <property type="match status" value="1"/>
</dbReference>
<dbReference type="AlphaFoldDB" id="A0AAN6U519"/>
<dbReference type="CDD" id="cd00082">
    <property type="entry name" value="HisKA"/>
    <property type="match status" value="1"/>
</dbReference>
<dbReference type="InterPro" id="IPR003594">
    <property type="entry name" value="HATPase_dom"/>
</dbReference>
<dbReference type="PRINTS" id="PR00344">
    <property type="entry name" value="BCTRLSENSOR"/>
</dbReference>
<dbReference type="InterPro" id="IPR001789">
    <property type="entry name" value="Sig_transdc_resp-reg_receiver"/>
</dbReference>
<feature type="compositionally biased region" description="Basic and acidic residues" evidence="4">
    <location>
        <begin position="196"/>
        <end position="206"/>
    </location>
</feature>
<comment type="caution">
    <text evidence="8">The sequence shown here is derived from an EMBL/GenBank/DDBJ whole genome shotgun (WGS) entry which is preliminary data.</text>
</comment>
<dbReference type="InterPro" id="IPR003661">
    <property type="entry name" value="HisK_dim/P_dom"/>
</dbReference>
<dbReference type="InterPro" id="IPR005330">
    <property type="entry name" value="MHYT_dom"/>
</dbReference>
<evidence type="ECO:0000256" key="3">
    <source>
        <dbReference type="PROSITE-ProRule" id="PRU00169"/>
    </source>
</evidence>
<dbReference type="GO" id="GO:0000155">
    <property type="term" value="F:phosphorelay sensor kinase activity"/>
    <property type="evidence" value="ECO:0007669"/>
    <property type="project" value="InterPro"/>
</dbReference>
<dbReference type="Proteomes" id="UP001302602">
    <property type="component" value="Unassembled WGS sequence"/>
</dbReference>
<dbReference type="InterPro" id="IPR011006">
    <property type="entry name" value="CheY-like_superfamily"/>
</dbReference>
<dbReference type="InterPro" id="IPR036890">
    <property type="entry name" value="HATPase_C_sf"/>
</dbReference>
<accession>A0AAN6U519</accession>
<dbReference type="PANTHER" id="PTHR45339:SF1">
    <property type="entry name" value="HYBRID SIGNAL TRANSDUCTION HISTIDINE KINASE J"/>
    <property type="match status" value="1"/>
</dbReference>
<feature type="region of interest" description="Disordered" evidence="4">
    <location>
        <begin position="180"/>
        <end position="222"/>
    </location>
</feature>
<reference evidence="8" key="1">
    <citation type="journal article" date="2023" name="Mol. Phylogenet. Evol.">
        <title>Genome-scale phylogeny and comparative genomics of the fungal order Sordariales.</title>
        <authorList>
            <person name="Hensen N."/>
            <person name="Bonometti L."/>
            <person name="Westerberg I."/>
            <person name="Brannstrom I.O."/>
            <person name="Guillou S."/>
            <person name="Cros-Aarteil S."/>
            <person name="Calhoun S."/>
            <person name="Haridas S."/>
            <person name="Kuo A."/>
            <person name="Mondo S."/>
            <person name="Pangilinan J."/>
            <person name="Riley R."/>
            <person name="LaButti K."/>
            <person name="Andreopoulos B."/>
            <person name="Lipzen A."/>
            <person name="Chen C."/>
            <person name="Yan M."/>
            <person name="Daum C."/>
            <person name="Ng V."/>
            <person name="Clum A."/>
            <person name="Steindorff A."/>
            <person name="Ohm R.A."/>
            <person name="Martin F."/>
            <person name="Silar P."/>
            <person name="Natvig D.O."/>
            <person name="Lalanne C."/>
            <person name="Gautier V."/>
            <person name="Ament-Velasquez S.L."/>
            <person name="Kruys A."/>
            <person name="Hutchinson M.I."/>
            <person name="Powell A.J."/>
            <person name="Barry K."/>
            <person name="Miller A.N."/>
            <person name="Grigoriev I.V."/>
            <person name="Debuchy R."/>
            <person name="Gladieux P."/>
            <person name="Hiltunen Thoren M."/>
            <person name="Johannesson H."/>
        </authorList>
    </citation>
    <scope>NUCLEOTIDE SEQUENCE</scope>
    <source>
        <strain evidence="8">CBS 731.68</strain>
    </source>
</reference>
<dbReference type="SMART" id="SM00388">
    <property type="entry name" value="HisKA"/>
    <property type="match status" value="1"/>
</dbReference>
<dbReference type="GeneID" id="87829313"/>
<feature type="transmembrane region" description="Helical" evidence="5">
    <location>
        <begin position="260"/>
        <end position="282"/>
    </location>
</feature>
<keyword evidence="5" id="KW-0812">Transmembrane</keyword>
<dbReference type="Pfam" id="PF02518">
    <property type="entry name" value="HATPase_c"/>
    <property type="match status" value="1"/>
</dbReference>
<dbReference type="Pfam" id="PF03707">
    <property type="entry name" value="MHYT"/>
    <property type="match status" value="2"/>
</dbReference>
<sequence>MDTADGYRQLEKKFDWWLIVAAFFVSFLGTFTSTQLMIQAQLSSNFFTVFTWIALIGLTFGFCASWSLHFVGMLSCKLDLPIKLDVGLTLLSAVLAVSFTFASLGAELLWKRYNSNKRQNAAHRRPTRRVTGSADLEDADSSRGLLADGPMNGIGGDGADGEGNDSIEIGRIDALPEQAGVFPTVGPSGMSVPRRGSPEFRRRDSDPSSSGPRGSGSQSDLRIGSGQLDLKSMADHGAAPTQNAFVATYYGILSGMRWRAVGMGLVWSLSLTCMHYGGLLAMNIPEGRLTFNPVLVILSAIISWVVCVAGYIYMVNIEPHLSQQVLFSAIAASGIAAMHFTGLRATTFWSRVPPAQVGGYPLQLPIAVCTVAILTCTLANGLLAHNATVSRNKLAEIVLTRRKLWRALAQKENAELAAAARSNFIASASHEIRTPLHHLQGYSDLLSKANLSDDARQLVLSIQNATKTLSLITNNVLDWSKLESDRDASCRLAPSDMRSVFESILVLLPHQDEQNDVEILAVVAPTVPETLLLDEAYIQRILMNLLSNALKFTSSGFVMLSLEMDDGDLIAKVTDSGAGIPSSFIPRLFEPFSQGKTRGTQRGTGLGLSIVRQLLYKMQGDISVESRHVDDGFSPSETGTTFTIRIPVQMSPTSQPSTGQNIEPSTVALFSPPPRLLDGLQTAWQLFGYDVVVVNHFSELANYEIKYAWADFRYLAEDAECLRHLLSQASLTTFVPFEHQESLQHLPGVLSAPHFVPLPKPLIWHTFYKRIAIAAHAAAAIRASSPSAEIGPKTQLRNGVERQLSHEESPTAGTVNILLVEDNAVNQKLCIKMLSSLGYSVLLANDGNQAIEQTMKHDKIIDLILMDQSMPVKDGICATREIRVLEHSGKLSKRHPIIALTAVVSTESRAQFKSAGADDFLAKPLSFAKLEQTLATFLRIE</sequence>
<evidence type="ECO:0000313" key="9">
    <source>
        <dbReference type="Proteomes" id="UP001302602"/>
    </source>
</evidence>
<dbReference type="Gene3D" id="3.40.50.2300">
    <property type="match status" value="1"/>
</dbReference>
<evidence type="ECO:0000256" key="5">
    <source>
        <dbReference type="SAM" id="Phobius"/>
    </source>
</evidence>
<name>A0AAN6U519_9PEZI</name>
<dbReference type="Gene3D" id="3.30.565.10">
    <property type="entry name" value="Histidine kinase-like ATPase, C-terminal domain"/>
    <property type="match status" value="1"/>
</dbReference>
<feature type="domain" description="Histidine kinase" evidence="6">
    <location>
        <begin position="427"/>
        <end position="650"/>
    </location>
</feature>
<feature type="modified residue" description="4-aspartylphosphate" evidence="3">
    <location>
        <position position="867"/>
    </location>
</feature>
<dbReference type="SUPFAM" id="SSF55874">
    <property type="entry name" value="ATPase domain of HSP90 chaperone/DNA topoisomerase II/histidine kinase"/>
    <property type="match status" value="1"/>
</dbReference>
<keyword evidence="9" id="KW-1185">Reference proteome</keyword>
<dbReference type="SMART" id="SM00448">
    <property type="entry name" value="REC"/>
    <property type="match status" value="1"/>
</dbReference>
<feature type="compositionally biased region" description="Low complexity" evidence="4">
    <location>
        <begin position="207"/>
        <end position="220"/>
    </location>
</feature>
<dbReference type="PROSITE" id="PS50110">
    <property type="entry name" value="RESPONSE_REGULATORY"/>
    <property type="match status" value="1"/>
</dbReference>
<protein>
    <recommendedName>
        <fullName evidence="10">Histidine kinase</fullName>
    </recommendedName>
</protein>
<dbReference type="Pfam" id="PF00072">
    <property type="entry name" value="Response_reg"/>
    <property type="match status" value="1"/>
</dbReference>
<feature type="domain" description="Response regulatory" evidence="7">
    <location>
        <begin position="816"/>
        <end position="938"/>
    </location>
</feature>
<keyword evidence="2" id="KW-0902">Two-component regulatory system</keyword>
<evidence type="ECO:0000259" key="6">
    <source>
        <dbReference type="PROSITE" id="PS50109"/>
    </source>
</evidence>
<evidence type="ECO:0000256" key="2">
    <source>
        <dbReference type="ARBA" id="ARBA00023012"/>
    </source>
</evidence>
<proteinExistence type="predicted"/>
<dbReference type="InterPro" id="IPR005467">
    <property type="entry name" value="His_kinase_dom"/>
</dbReference>
<feature type="transmembrane region" description="Helical" evidence="5">
    <location>
        <begin position="325"/>
        <end position="342"/>
    </location>
</feature>
<feature type="transmembrane region" description="Helical" evidence="5">
    <location>
        <begin position="16"/>
        <end position="34"/>
    </location>
</feature>
<evidence type="ECO:0000313" key="8">
    <source>
        <dbReference type="EMBL" id="KAK4126602.1"/>
    </source>
</evidence>
<dbReference type="SUPFAM" id="SSF47384">
    <property type="entry name" value="Homodimeric domain of signal transducing histidine kinase"/>
    <property type="match status" value="1"/>
</dbReference>
<organism evidence="8 9">
    <name type="scientific">Parathielavia appendiculata</name>
    <dbReference type="NCBI Taxonomy" id="2587402"/>
    <lineage>
        <taxon>Eukaryota</taxon>
        <taxon>Fungi</taxon>
        <taxon>Dikarya</taxon>
        <taxon>Ascomycota</taxon>
        <taxon>Pezizomycotina</taxon>
        <taxon>Sordariomycetes</taxon>
        <taxon>Sordariomycetidae</taxon>
        <taxon>Sordariales</taxon>
        <taxon>Chaetomiaceae</taxon>
        <taxon>Parathielavia</taxon>
    </lineage>
</organism>
<keyword evidence="5" id="KW-0472">Membrane</keyword>
<dbReference type="InterPro" id="IPR004358">
    <property type="entry name" value="Sig_transdc_His_kin-like_C"/>
</dbReference>
<feature type="region of interest" description="Disordered" evidence="4">
    <location>
        <begin position="120"/>
        <end position="166"/>
    </location>
</feature>
<keyword evidence="1 3" id="KW-0597">Phosphoprotein</keyword>
<feature type="transmembrane region" description="Helical" evidence="5">
    <location>
        <begin position="88"/>
        <end position="110"/>
    </location>
</feature>
<evidence type="ECO:0000256" key="4">
    <source>
        <dbReference type="SAM" id="MobiDB-lite"/>
    </source>
</evidence>
<dbReference type="SUPFAM" id="SSF52172">
    <property type="entry name" value="CheY-like"/>
    <property type="match status" value="1"/>
</dbReference>
<evidence type="ECO:0008006" key="10">
    <source>
        <dbReference type="Google" id="ProtNLM"/>
    </source>
</evidence>
<feature type="transmembrane region" description="Helical" evidence="5">
    <location>
        <begin position="362"/>
        <end position="383"/>
    </location>
</feature>
<dbReference type="EMBL" id="MU853225">
    <property type="protein sequence ID" value="KAK4126602.1"/>
    <property type="molecule type" value="Genomic_DNA"/>
</dbReference>
<reference evidence="8" key="2">
    <citation type="submission" date="2023-05" db="EMBL/GenBank/DDBJ databases">
        <authorList>
            <consortium name="Lawrence Berkeley National Laboratory"/>
            <person name="Steindorff A."/>
            <person name="Hensen N."/>
            <person name="Bonometti L."/>
            <person name="Westerberg I."/>
            <person name="Brannstrom I.O."/>
            <person name="Guillou S."/>
            <person name="Cros-Aarteil S."/>
            <person name="Calhoun S."/>
            <person name="Haridas S."/>
            <person name="Kuo A."/>
            <person name="Mondo S."/>
            <person name="Pangilinan J."/>
            <person name="Riley R."/>
            <person name="Labutti K."/>
            <person name="Andreopoulos B."/>
            <person name="Lipzen A."/>
            <person name="Chen C."/>
            <person name="Yanf M."/>
            <person name="Daum C."/>
            <person name="Ng V."/>
            <person name="Clum A."/>
            <person name="Ohm R."/>
            <person name="Martin F."/>
            <person name="Silar P."/>
            <person name="Natvig D."/>
            <person name="Lalanne C."/>
            <person name="Gautier V."/>
            <person name="Ament-Velasquez S.L."/>
            <person name="Kruys A."/>
            <person name="Hutchinson M.I."/>
            <person name="Powell A.J."/>
            <person name="Barry K."/>
            <person name="Miller A.N."/>
            <person name="Grigoriev I.V."/>
            <person name="Debuchy R."/>
            <person name="Gladieux P."/>
            <person name="Thoren M.H."/>
            <person name="Johannesson H."/>
        </authorList>
    </citation>
    <scope>NUCLEOTIDE SEQUENCE</scope>
    <source>
        <strain evidence="8">CBS 731.68</strain>
    </source>
</reference>
<dbReference type="SMART" id="SM00387">
    <property type="entry name" value="HATPase_c"/>
    <property type="match status" value="1"/>
</dbReference>
<feature type="transmembrane region" description="Helical" evidence="5">
    <location>
        <begin position="46"/>
        <end position="68"/>
    </location>
</feature>
<keyword evidence="5" id="KW-1133">Transmembrane helix</keyword>
<dbReference type="CDD" id="cd17546">
    <property type="entry name" value="REC_hyHK_CKI1_RcsC-like"/>
    <property type="match status" value="1"/>
</dbReference>
<feature type="transmembrane region" description="Helical" evidence="5">
    <location>
        <begin position="294"/>
        <end position="313"/>
    </location>
</feature>
<evidence type="ECO:0000256" key="1">
    <source>
        <dbReference type="ARBA" id="ARBA00022553"/>
    </source>
</evidence>
<dbReference type="InterPro" id="IPR036097">
    <property type="entry name" value="HisK_dim/P_sf"/>
</dbReference>